<keyword evidence="1 7" id="KW-0436">Ligase</keyword>
<dbReference type="Proteomes" id="UP001174909">
    <property type="component" value="Unassembled WGS sequence"/>
</dbReference>
<dbReference type="EMBL" id="CASHTH010000628">
    <property type="protein sequence ID" value="CAI8005686.1"/>
    <property type="molecule type" value="Genomic_DNA"/>
</dbReference>
<dbReference type="AlphaFoldDB" id="A0AA35R7S1"/>
<reference evidence="7" key="1">
    <citation type="submission" date="2023-03" db="EMBL/GenBank/DDBJ databases">
        <authorList>
            <person name="Steffen K."/>
            <person name="Cardenas P."/>
        </authorList>
    </citation>
    <scope>NUCLEOTIDE SEQUENCE</scope>
</reference>
<comment type="caution">
    <text evidence="7">The sequence shown here is derived from an EMBL/GenBank/DDBJ whole genome shotgun (WGS) entry which is preliminary data.</text>
</comment>
<keyword evidence="8" id="KW-1185">Reference proteome</keyword>
<feature type="region of interest" description="Disordered" evidence="6">
    <location>
        <begin position="1"/>
        <end position="28"/>
    </location>
</feature>
<dbReference type="GO" id="GO:0004812">
    <property type="term" value="F:aminoacyl-tRNA ligase activity"/>
    <property type="evidence" value="ECO:0007669"/>
    <property type="project" value="UniProtKB-KW"/>
</dbReference>
<keyword evidence="2" id="KW-0547">Nucleotide-binding</keyword>
<evidence type="ECO:0000256" key="2">
    <source>
        <dbReference type="ARBA" id="ARBA00022741"/>
    </source>
</evidence>
<dbReference type="Pfam" id="PF00579">
    <property type="entry name" value="tRNA-synt_1b"/>
    <property type="match status" value="1"/>
</dbReference>
<dbReference type="SUPFAM" id="SSF52374">
    <property type="entry name" value="Nucleotidylyl transferase"/>
    <property type="match status" value="1"/>
</dbReference>
<gene>
    <name evidence="7" type="ORF">GBAR_LOCUS4360</name>
</gene>
<dbReference type="InterPro" id="IPR014729">
    <property type="entry name" value="Rossmann-like_a/b/a_fold"/>
</dbReference>
<evidence type="ECO:0000256" key="3">
    <source>
        <dbReference type="ARBA" id="ARBA00022840"/>
    </source>
</evidence>
<sequence>MCEKPRVGAVNRGDDHLSMATPAEELSPEKKKELITRNLQEVLGEDRLEALLKEGHRVRIYWGTATTGKPHVAYYVGVTKISDFLKAGCEECKRT</sequence>
<evidence type="ECO:0000313" key="7">
    <source>
        <dbReference type="EMBL" id="CAI8005686.1"/>
    </source>
</evidence>
<keyword evidence="4" id="KW-0648">Protein biosynthesis</keyword>
<organism evidence="7 8">
    <name type="scientific">Geodia barretti</name>
    <name type="common">Barrett's horny sponge</name>
    <dbReference type="NCBI Taxonomy" id="519541"/>
    <lineage>
        <taxon>Eukaryota</taxon>
        <taxon>Metazoa</taxon>
        <taxon>Porifera</taxon>
        <taxon>Demospongiae</taxon>
        <taxon>Heteroscleromorpha</taxon>
        <taxon>Tetractinellida</taxon>
        <taxon>Astrophorina</taxon>
        <taxon>Geodiidae</taxon>
        <taxon>Geodia</taxon>
    </lineage>
</organism>
<dbReference type="Gene3D" id="3.40.50.620">
    <property type="entry name" value="HUPs"/>
    <property type="match status" value="1"/>
</dbReference>
<evidence type="ECO:0000256" key="6">
    <source>
        <dbReference type="SAM" id="MobiDB-lite"/>
    </source>
</evidence>
<evidence type="ECO:0000256" key="4">
    <source>
        <dbReference type="ARBA" id="ARBA00022917"/>
    </source>
</evidence>
<keyword evidence="5" id="KW-0030">Aminoacyl-tRNA synthetase</keyword>
<proteinExistence type="predicted"/>
<dbReference type="GO" id="GO:0005524">
    <property type="term" value="F:ATP binding"/>
    <property type="evidence" value="ECO:0007669"/>
    <property type="project" value="UniProtKB-KW"/>
</dbReference>
<accession>A0AA35R7S1</accession>
<keyword evidence="3" id="KW-0067">ATP-binding</keyword>
<evidence type="ECO:0000256" key="1">
    <source>
        <dbReference type="ARBA" id="ARBA00022598"/>
    </source>
</evidence>
<feature type="compositionally biased region" description="Basic and acidic residues" evidence="6">
    <location>
        <begin position="1"/>
        <end position="17"/>
    </location>
</feature>
<dbReference type="InterPro" id="IPR002305">
    <property type="entry name" value="aa-tRNA-synth_Ic"/>
</dbReference>
<dbReference type="GO" id="GO:0006418">
    <property type="term" value="P:tRNA aminoacylation for protein translation"/>
    <property type="evidence" value="ECO:0007669"/>
    <property type="project" value="InterPro"/>
</dbReference>
<evidence type="ECO:0000313" key="8">
    <source>
        <dbReference type="Proteomes" id="UP001174909"/>
    </source>
</evidence>
<evidence type="ECO:0000256" key="5">
    <source>
        <dbReference type="ARBA" id="ARBA00023146"/>
    </source>
</evidence>
<name>A0AA35R7S1_GEOBA</name>
<protein>
    <submittedName>
        <fullName evidence="7">Tyrosine--tRNA ligase, cytoplasmic</fullName>
    </submittedName>
</protein>